<reference evidence="1 2" key="1">
    <citation type="journal article" date="2016" name="Nat. Commun.">
        <title>Thousands of microbial genomes shed light on interconnected biogeochemical processes in an aquifer system.</title>
        <authorList>
            <person name="Anantharaman K."/>
            <person name="Brown C.T."/>
            <person name="Hug L.A."/>
            <person name="Sharon I."/>
            <person name="Castelle C.J."/>
            <person name="Probst A.J."/>
            <person name="Thomas B.C."/>
            <person name="Singh A."/>
            <person name="Wilkins M.J."/>
            <person name="Karaoz U."/>
            <person name="Brodie E.L."/>
            <person name="Williams K.H."/>
            <person name="Hubbard S.S."/>
            <person name="Banfield J.F."/>
        </authorList>
    </citation>
    <scope>NUCLEOTIDE SEQUENCE [LARGE SCALE GENOMIC DNA]</scope>
</reference>
<name>A0A1F6LUG6_9BACT</name>
<proteinExistence type="predicted"/>
<dbReference type="AlphaFoldDB" id="A0A1F6LUG6"/>
<evidence type="ECO:0000313" key="2">
    <source>
        <dbReference type="Proteomes" id="UP000176329"/>
    </source>
</evidence>
<dbReference type="Proteomes" id="UP000176329">
    <property type="component" value="Unassembled WGS sequence"/>
</dbReference>
<accession>A0A1F6LUG6</accession>
<organism evidence="1 2">
    <name type="scientific">Candidatus Magasanikbacteria bacterium RIFCSPHIGHO2_01_FULL_50_8</name>
    <dbReference type="NCBI Taxonomy" id="1798674"/>
    <lineage>
        <taxon>Bacteria</taxon>
        <taxon>Candidatus Magasanikiibacteriota</taxon>
    </lineage>
</organism>
<protein>
    <submittedName>
        <fullName evidence="1">Uncharacterized protein</fullName>
    </submittedName>
</protein>
<gene>
    <name evidence="1" type="ORF">A2848_00895</name>
</gene>
<evidence type="ECO:0000313" key="1">
    <source>
        <dbReference type="EMBL" id="OGH63002.1"/>
    </source>
</evidence>
<sequence>MVFRERETNTAERQRGASLERDDAWFEKLDTLCLIKKQRADQVVLVRRPSLPAARGTLPRSVCGR</sequence>
<comment type="caution">
    <text evidence="1">The sequence shown here is derived from an EMBL/GenBank/DDBJ whole genome shotgun (WGS) entry which is preliminary data.</text>
</comment>
<dbReference type="EMBL" id="MFPV01000008">
    <property type="protein sequence ID" value="OGH63002.1"/>
    <property type="molecule type" value="Genomic_DNA"/>
</dbReference>